<gene>
    <name evidence="5" type="ORF">AUF17_16400</name>
    <name evidence="4" type="ORF">P7D43_21680</name>
</gene>
<feature type="compositionally biased region" description="Basic and acidic residues" evidence="2">
    <location>
        <begin position="841"/>
        <end position="864"/>
    </location>
</feature>
<comment type="caution">
    <text evidence="5">The sequence shown here is derived from an EMBL/GenBank/DDBJ whole genome shotgun (WGS) entry which is preliminary data.</text>
</comment>
<feature type="coiled-coil region" evidence="1">
    <location>
        <begin position="302"/>
        <end position="382"/>
    </location>
</feature>
<dbReference type="RefSeq" id="WP_144204649.1">
    <property type="nucleotide sequence ID" value="NZ_CABHNH010000034.1"/>
</dbReference>
<dbReference type="GO" id="GO:0003697">
    <property type="term" value="F:single-stranded DNA binding"/>
    <property type="evidence" value="ECO:0007669"/>
    <property type="project" value="InterPro"/>
</dbReference>
<dbReference type="Proteomes" id="UP000316316">
    <property type="component" value="Unassembled WGS sequence"/>
</dbReference>
<dbReference type="Pfam" id="PF08401">
    <property type="entry name" value="ArdcN"/>
    <property type="match status" value="1"/>
</dbReference>
<dbReference type="EMBL" id="JARPWH010000159">
    <property type="protein sequence ID" value="MDT2404984.1"/>
    <property type="molecule type" value="Genomic_DNA"/>
</dbReference>
<reference evidence="5 6" key="1">
    <citation type="submission" date="2017-10" db="EMBL/GenBank/DDBJ databases">
        <title>FDA dAtabase for Regulatory Grade micrObial Sequences (FDA-ARGOS): Supporting development and validation of Infectious Disease Dx tests.</title>
        <authorList>
            <person name="Campos J."/>
            <person name="Goldberg B."/>
            <person name="Tallon L.J."/>
            <person name="Sadzewicz L."/>
            <person name="Sengamalay N."/>
            <person name="Ott S."/>
            <person name="Godinez A."/>
            <person name="Nagaraj S."/>
            <person name="Vyas G."/>
            <person name="Aluvathingal J."/>
            <person name="Nadendla S."/>
            <person name="Geyer C."/>
            <person name="Nandy P."/>
            <person name="Hobson J."/>
            <person name="Sichtig H."/>
        </authorList>
    </citation>
    <scope>NUCLEOTIDE SEQUENCE [LARGE SCALE GENOMIC DNA]</scope>
    <source>
        <strain evidence="5 6">FDAARGOS_185</strain>
    </source>
</reference>
<dbReference type="AlphaFoldDB" id="A0A8B5VWA5"/>
<dbReference type="CDD" id="cd17493">
    <property type="entry name" value="toxin_TenpN"/>
    <property type="match status" value="1"/>
</dbReference>
<evidence type="ECO:0000256" key="2">
    <source>
        <dbReference type="SAM" id="MobiDB-lite"/>
    </source>
</evidence>
<feature type="domain" description="N-terminal" evidence="3">
    <location>
        <begin position="562"/>
        <end position="642"/>
    </location>
</feature>
<proteinExistence type="predicted"/>
<evidence type="ECO:0000313" key="5">
    <source>
        <dbReference type="EMBL" id="TRZ28308.1"/>
    </source>
</evidence>
<evidence type="ECO:0000313" key="4">
    <source>
        <dbReference type="EMBL" id="MDT2404984.1"/>
    </source>
</evidence>
<feature type="coiled-coil region" evidence="1">
    <location>
        <begin position="425"/>
        <end position="455"/>
    </location>
</feature>
<evidence type="ECO:0000256" key="1">
    <source>
        <dbReference type="SAM" id="Coils"/>
    </source>
</evidence>
<keyword evidence="1" id="KW-0175">Coiled coil</keyword>
<sequence>MSIYKLVTIDQRFIAETIARTGSEQLLNKVARSFVGLYNQDENWYIPLRANLGKKKPEGAYFETPFETNNSHFKRPGLDYEKAIYVPTDYTIEIRNTLPEEQSELIFSKQEEIKQSFEEYVSRVDQLDRNSPDFKFSTVPLFPDGIQKIKSLRESIVTSSLNSDGKAEEFEQEIPVIEEAAQSFIENNPNGHYWVVDWNEGLNNFGDFAGYPITGELLNKLKEVDAAQAMEPGYYKSKMVEVSEGKVISALRIELGAQGNTNRYFFDRIEKNLFLQTKTKELSNENDQQQTLFDNMIDVLPEGSDNSRLAQAKRKLARLEREYQDKVDQLYEHQKLTNGQPMNDKRNGRTWFKRRDQIEDRVRDLLKEIEEQKDRVEKLDWQNEAKELGINKQGGLIMSVDNIPRIKEEIEKSKRGESMYSSATIQKYKKQLKELESVKESSESAENNLSDHAKALIDSDEIKQWSKKPTIYFVSGLRKVALELNAEGTFVESKKYPATTEEAKKKIAELLSSEAVLTKKIPSEKEDRSIQDIIKKKDYKALSSHLKDGISSYLETDMFKNYLNFVSKFHKYSHRNVRLLLAQNPETTRVAGYKKWQEVGRTVNKGAKALYVYAPGSKVMKDKNGEPVRDENGQVVKEKFFFLTPVFDVSQTSGEPIPKPIHDLEGNFETSDQFVKVFKAVENISPVPIKIEPIEGTARGYYHKVNKEIVVKTGLGEIMTLKTLIHEITHAKLHSDSTCVFGDEKYSQQEFEAESVAYIVSNHLGIDTSDYSFGYLASWTKQGQSVDSFTESLDRITKEAQRIIESLDKSLSLSFAMSEPANKFEERIAKAQGRDIQPTKSETKKAAKEIEQALPKEERPRLNP</sequence>
<evidence type="ECO:0000259" key="3">
    <source>
        <dbReference type="Pfam" id="PF08401"/>
    </source>
</evidence>
<dbReference type="InterPro" id="IPR049929">
    <property type="entry name" value="TenpN-like"/>
</dbReference>
<organism evidence="5 6">
    <name type="scientific">Enterococcus avium</name>
    <name type="common">Streptococcus avium</name>
    <dbReference type="NCBI Taxonomy" id="33945"/>
    <lineage>
        <taxon>Bacteria</taxon>
        <taxon>Bacillati</taxon>
        <taxon>Bacillota</taxon>
        <taxon>Bacilli</taxon>
        <taxon>Lactobacillales</taxon>
        <taxon>Enterococcaceae</taxon>
        <taxon>Enterococcus</taxon>
    </lineage>
</organism>
<dbReference type="Gene3D" id="1.10.10.2910">
    <property type="match status" value="1"/>
</dbReference>
<feature type="region of interest" description="Disordered" evidence="2">
    <location>
        <begin position="830"/>
        <end position="864"/>
    </location>
</feature>
<dbReference type="EMBL" id="PDXQ01000002">
    <property type="protein sequence ID" value="TRZ28308.1"/>
    <property type="molecule type" value="Genomic_DNA"/>
</dbReference>
<dbReference type="Proteomes" id="UP001260773">
    <property type="component" value="Unassembled WGS sequence"/>
</dbReference>
<reference evidence="4" key="2">
    <citation type="submission" date="2023-03" db="EMBL/GenBank/DDBJ databases">
        <authorList>
            <person name="Shen W."/>
            <person name="Cai J."/>
        </authorList>
    </citation>
    <scope>NUCLEOTIDE SEQUENCE</scope>
    <source>
        <strain evidence="4">P33-2</strain>
    </source>
</reference>
<evidence type="ECO:0000313" key="6">
    <source>
        <dbReference type="Proteomes" id="UP000316316"/>
    </source>
</evidence>
<dbReference type="InterPro" id="IPR013610">
    <property type="entry name" value="ArdC_N"/>
</dbReference>
<name>A0A8B5VWA5_ENTAV</name>
<accession>A0A8B5VWA5</accession>
<protein>
    <submittedName>
        <fullName evidence="4">ArdC-like ssDNA-binding domain-containing protein</fullName>
    </submittedName>
</protein>